<dbReference type="Gramene" id="HORVU.MOREX.r3.5HG0487170.1">
    <property type="protein sequence ID" value="HORVU.MOREX.r3.5HG0487170.1"/>
    <property type="gene ID" value="HORVU.MOREX.r3.5HG0487170"/>
</dbReference>
<evidence type="ECO:0000313" key="2">
    <source>
        <dbReference type="Proteomes" id="UP000011116"/>
    </source>
</evidence>
<dbReference type="AlphaFoldDB" id="A0A8I6YSV7"/>
<evidence type="ECO:0000313" key="1">
    <source>
        <dbReference type="EnsemblPlants" id="HORVU.MOREX.r3.5HG0487170.1"/>
    </source>
</evidence>
<accession>A0A8I6YSV7</accession>
<protein>
    <submittedName>
        <fullName evidence="1">Uncharacterized protein</fullName>
    </submittedName>
</protein>
<dbReference type="EnsemblPlants" id="HORVU.MOREX.r3.5HG0487170.1">
    <property type="protein sequence ID" value="HORVU.MOREX.r3.5HG0487170.1"/>
    <property type="gene ID" value="HORVU.MOREX.r3.5HG0487170"/>
</dbReference>
<dbReference type="Gramene" id="HORVU.MOREX.r2.5HG0403580.1">
    <property type="protein sequence ID" value="HORVU.MOREX.r2.5HG0403580.1"/>
    <property type="gene ID" value="HORVU.MOREX.r2.5HG0403580"/>
</dbReference>
<reference evidence="1" key="2">
    <citation type="submission" date="2020-10" db="EMBL/GenBank/DDBJ databases">
        <authorList>
            <person name="Scholz U."/>
            <person name="Mascher M."/>
            <person name="Fiebig A."/>
        </authorList>
    </citation>
    <scope>NUCLEOTIDE SEQUENCE [LARGE SCALE GENOMIC DNA]</scope>
    <source>
        <strain evidence="1">cv. Morex</strain>
    </source>
</reference>
<organism evidence="1 2">
    <name type="scientific">Hordeum vulgare subsp. vulgare</name>
    <name type="common">Domesticated barley</name>
    <dbReference type="NCBI Taxonomy" id="112509"/>
    <lineage>
        <taxon>Eukaryota</taxon>
        <taxon>Viridiplantae</taxon>
        <taxon>Streptophyta</taxon>
        <taxon>Embryophyta</taxon>
        <taxon>Tracheophyta</taxon>
        <taxon>Spermatophyta</taxon>
        <taxon>Magnoliopsida</taxon>
        <taxon>Liliopsida</taxon>
        <taxon>Poales</taxon>
        <taxon>Poaceae</taxon>
        <taxon>BOP clade</taxon>
        <taxon>Pooideae</taxon>
        <taxon>Triticodae</taxon>
        <taxon>Triticeae</taxon>
        <taxon>Hordeinae</taxon>
        <taxon>Hordeum</taxon>
    </lineage>
</organism>
<reference evidence="1" key="3">
    <citation type="submission" date="2022-01" db="UniProtKB">
        <authorList>
            <consortium name="EnsemblPlants"/>
        </authorList>
    </citation>
    <scope>IDENTIFICATION</scope>
    <source>
        <strain evidence="1">subsp. vulgare</strain>
    </source>
</reference>
<dbReference type="Proteomes" id="UP000011116">
    <property type="component" value="Chromosome 5H"/>
</dbReference>
<sequence>MGEYLKKFQPETLAGEFSAMLKRADYFLHLILQSAPIVIAHQDVELRYRYIFNHFLTLADEVNAFAIDFSAPYSALLFNPEINLYFCLVHNLFSGCYW</sequence>
<proteinExistence type="predicted"/>
<name>A0A8I6YSV7_HORVV</name>
<reference evidence="2" key="1">
    <citation type="journal article" date="2012" name="Nature">
        <title>A physical, genetic and functional sequence assembly of the barley genome.</title>
        <authorList>
            <consortium name="The International Barley Genome Sequencing Consortium"/>
            <person name="Mayer K.F."/>
            <person name="Waugh R."/>
            <person name="Brown J.W."/>
            <person name="Schulman A."/>
            <person name="Langridge P."/>
            <person name="Platzer M."/>
            <person name="Fincher G.B."/>
            <person name="Muehlbauer G.J."/>
            <person name="Sato K."/>
            <person name="Close T.J."/>
            <person name="Wise R.P."/>
            <person name="Stein N."/>
        </authorList>
    </citation>
    <scope>NUCLEOTIDE SEQUENCE [LARGE SCALE GENOMIC DNA]</scope>
    <source>
        <strain evidence="2">cv. Morex</strain>
    </source>
</reference>
<keyword evidence="2" id="KW-1185">Reference proteome</keyword>